<keyword evidence="5 7" id="KW-0129">CBS domain</keyword>
<reference evidence="12 13" key="1">
    <citation type="submission" date="2024-09" db="EMBL/GenBank/DDBJ databases">
        <title>Laminarin stimulates single cell rates of sulfate reduction while oxygen inhibits transcriptomic activity in coastal marine sediment.</title>
        <authorList>
            <person name="Lindsay M."/>
            <person name="Orcutt B."/>
            <person name="Emerson D."/>
            <person name="Stepanauskas R."/>
            <person name="D'Angelo T."/>
        </authorList>
    </citation>
    <scope>NUCLEOTIDE SEQUENCE [LARGE SCALE GENOMIC DNA]</scope>
    <source>
        <strain evidence="12">SAG AM-311-K15</strain>
    </source>
</reference>
<keyword evidence="6 8" id="KW-0472">Membrane</keyword>
<dbReference type="InterPro" id="IPR044751">
    <property type="entry name" value="Ion_transp-like_CBS"/>
</dbReference>
<keyword evidence="13" id="KW-1185">Reference proteome</keyword>
<feature type="domain" description="CBS" evidence="10">
    <location>
        <begin position="272"/>
        <end position="328"/>
    </location>
</feature>
<evidence type="ECO:0000256" key="9">
    <source>
        <dbReference type="SAM" id="Phobius"/>
    </source>
</evidence>
<dbReference type="PANTHER" id="PTHR22777">
    <property type="entry name" value="HEMOLYSIN-RELATED"/>
    <property type="match status" value="1"/>
</dbReference>
<evidence type="ECO:0000256" key="8">
    <source>
        <dbReference type="PROSITE-ProRule" id="PRU01193"/>
    </source>
</evidence>
<dbReference type="Pfam" id="PF00571">
    <property type="entry name" value="CBS"/>
    <property type="match status" value="2"/>
</dbReference>
<evidence type="ECO:0000256" key="4">
    <source>
        <dbReference type="ARBA" id="ARBA00022989"/>
    </source>
</evidence>
<dbReference type="Pfam" id="PF01595">
    <property type="entry name" value="CNNM"/>
    <property type="match status" value="1"/>
</dbReference>
<evidence type="ECO:0000313" key="13">
    <source>
        <dbReference type="Proteomes" id="UP001594351"/>
    </source>
</evidence>
<keyword evidence="2 8" id="KW-0812">Transmembrane</keyword>
<keyword evidence="3" id="KW-0677">Repeat</keyword>
<accession>A0ABV6YR04</accession>
<sequence>MSVYVITFIFAVVFCGYCSGIETGFIRVSPVQLNKLQKKGVRQAERLAKLLAEKEEILASILIGNNVSIIISSAVATSFLINYIHLQEQGSFFATIVVTPLLLVFGEIFPKTLFLHNSLPKVLFLTPLLAFFRLLFFPIIRAMTLFTNFIFKHLIPNLAKSNELLSREDILLLLSLMKPESSIQKKEQLYISRLFRFQRTLAKEAMKPLLDITTLKDTATMSELLSIMESTGFSRIPIYKENIDNIVGIIHAKDALMHCTPSQLLKPIAAQLLRPVTYVPETKRISSLLAEFQKRHQHSAIVIDEYGAPVGLLTIEDILEEIFGEIYD</sequence>
<organism evidence="12 13">
    <name type="scientific">candidate division CSSED10-310 bacterium</name>
    <dbReference type="NCBI Taxonomy" id="2855610"/>
    <lineage>
        <taxon>Bacteria</taxon>
        <taxon>Bacteria division CSSED10-310</taxon>
    </lineage>
</organism>
<feature type="transmembrane region" description="Helical" evidence="9">
    <location>
        <begin position="130"/>
        <end position="151"/>
    </location>
</feature>
<dbReference type="InterPro" id="IPR046342">
    <property type="entry name" value="CBS_dom_sf"/>
</dbReference>
<name>A0ABV6YR04_UNCC1</name>
<feature type="domain" description="CBS" evidence="10">
    <location>
        <begin position="206"/>
        <end position="268"/>
    </location>
</feature>
<evidence type="ECO:0000256" key="2">
    <source>
        <dbReference type="ARBA" id="ARBA00022692"/>
    </source>
</evidence>
<feature type="domain" description="CNNM transmembrane" evidence="11">
    <location>
        <begin position="1"/>
        <end position="188"/>
    </location>
</feature>
<dbReference type="InterPro" id="IPR002550">
    <property type="entry name" value="CNNM"/>
</dbReference>
<gene>
    <name evidence="12" type="ORF">ACFL27_00360</name>
</gene>
<dbReference type="PROSITE" id="PS51846">
    <property type="entry name" value="CNNM"/>
    <property type="match status" value="1"/>
</dbReference>
<feature type="transmembrane region" description="Helical" evidence="9">
    <location>
        <begin position="92"/>
        <end position="110"/>
    </location>
</feature>
<dbReference type="Gene3D" id="3.10.580.10">
    <property type="entry name" value="CBS-domain"/>
    <property type="match status" value="1"/>
</dbReference>
<evidence type="ECO:0000256" key="1">
    <source>
        <dbReference type="ARBA" id="ARBA00004141"/>
    </source>
</evidence>
<evidence type="ECO:0000313" key="12">
    <source>
        <dbReference type="EMBL" id="MFC1848635.1"/>
    </source>
</evidence>
<proteinExistence type="predicted"/>
<evidence type="ECO:0000256" key="3">
    <source>
        <dbReference type="ARBA" id="ARBA00022737"/>
    </source>
</evidence>
<dbReference type="EMBL" id="JBHPBY010000003">
    <property type="protein sequence ID" value="MFC1848635.1"/>
    <property type="molecule type" value="Genomic_DNA"/>
</dbReference>
<feature type="transmembrane region" description="Helical" evidence="9">
    <location>
        <begin position="57"/>
        <end position="80"/>
    </location>
</feature>
<protein>
    <submittedName>
        <fullName evidence="12">Hemolysin family protein</fullName>
    </submittedName>
</protein>
<dbReference type="CDD" id="cd04590">
    <property type="entry name" value="CBS_pair_CorC_HlyC_assoc"/>
    <property type="match status" value="1"/>
</dbReference>
<dbReference type="Proteomes" id="UP001594351">
    <property type="component" value="Unassembled WGS sequence"/>
</dbReference>
<dbReference type="PROSITE" id="PS51371">
    <property type="entry name" value="CBS"/>
    <property type="match status" value="2"/>
</dbReference>
<feature type="non-terminal residue" evidence="12">
    <location>
        <position position="328"/>
    </location>
</feature>
<keyword evidence="4 8" id="KW-1133">Transmembrane helix</keyword>
<dbReference type="SMART" id="SM00116">
    <property type="entry name" value="CBS"/>
    <property type="match status" value="2"/>
</dbReference>
<evidence type="ECO:0000256" key="7">
    <source>
        <dbReference type="PROSITE-ProRule" id="PRU00703"/>
    </source>
</evidence>
<evidence type="ECO:0000259" key="11">
    <source>
        <dbReference type="PROSITE" id="PS51846"/>
    </source>
</evidence>
<dbReference type="SUPFAM" id="SSF54631">
    <property type="entry name" value="CBS-domain pair"/>
    <property type="match status" value="1"/>
</dbReference>
<evidence type="ECO:0000256" key="5">
    <source>
        <dbReference type="ARBA" id="ARBA00023122"/>
    </source>
</evidence>
<comment type="subcellular location">
    <subcellularLocation>
        <location evidence="1">Membrane</location>
        <topology evidence="1">Multi-pass membrane protein</topology>
    </subcellularLocation>
</comment>
<comment type="caution">
    <text evidence="12">The sequence shown here is derived from an EMBL/GenBank/DDBJ whole genome shotgun (WGS) entry which is preliminary data.</text>
</comment>
<evidence type="ECO:0000259" key="10">
    <source>
        <dbReference type="PROSITE" id="PS51371"/>
    </source>
</evidence>
<dbReference type="PANTHER" id="PTHR22777:SF17">
    <property type="entry name" value="UPF0053 PROTEIN SLL0260"/>
    <property type="match status" value="1"/>
</dbReference>
<dbReference type="InterPro" id="IPR000644">
    <property type="entry name" value="CBS_dom"/>
</dbReference>
<evidence type="ECO:0000256" key="6">
    <source>
        <dbReference type="ARBA" id="ARBA00023136"/>
    </source>
</evidence>